<dbReference type="OrthoDB" id="9764591at2"/>
<dbReference type="GO" id="GO:0015833">
    <property type="term" value="P:peptide transport"/>
    <property type="evidence" value="ECO:0007669"/>
    <property type="project" value="TreeGrafter"/>
</dbReference>
<dbReference type="Proteomes" id="UP000326702">
    <property type="component" value="Chromosome"/>
</dbReference>
<evidence type="ECO:0000259" key="2">
    <source>
        <dbReference type="Pfam" id="PF00496"/>
    </source>
</evidence>
<dbReference type="EMBL" id="CP045529">
    <property type="protein sequence ID" value="QFU97661.1"/>
    <property type="molecule type" value="Genomic_DNA"/>
</dbReference>
<sequence length="560" mass="60549">MSRFTLRSRLGGVAALAVAASLALSGCTSSGGQSAAGGGASANGKQLLTIPREDMGTFTRNFNPFSPNVAPMTQQAIYESLLVYNPAKGNTVPWLGTKWTPAADGKSITFTLRDGVTWSDGEPFTAADVVYTFELQKKLLGGYDYLAKVVAKDDHTVVFQFNRAFSPGLYEVGQQIIVPKHVWEKISDPSKDTNPDPVGTGPYTQVANFSSQSYDLLKNPHYWQPAKQKITGIRMLAFAGNDGANLAAVNGDVDWAPQYMPNIQQTYVAKDPEHRHYWFPPTGSDINWQLNTTKAPFDDVDVRKALSMAIDRGAITKIGMSGYTSPADCTGLSGNYDTWRDADVVATCDWTKRDVSAANALLDKAGYAKGSDGKRTLKDGKPFTFKISVGSTSSDWLSVANIIAQNLADVGITAKVDAPDWSAVTSSYEQGTFDTGIVWANNAPTPYQLYRGLMSTTTVKPVGIQTTDNYHRFGDKAADTLLDQFASTGDATTQHTLVDQLQALFAKEAPVIPLFSGPQWGAYTTVRFTGWPTEADPYATLDTRAPTTVLVLTSLTPVTK</sequence>
<evidence type="ECO:0000256" key="1">
    <source>
        <dbReference type="SAM" id="SignalP"/>
    </source>
</evidence>
<dbReference type="Pfam" id="PF00496">
    <property type="entry name" value="SBP_bac_5"/>
    <property type="match status" value="1"/>
</dbReference>
<dbReference type="PIRSF" id="PIRSF002741">
    <property type="entry name" value="MppA"/>
    <property type="match status" value="1"/>
</dbReference>
<feature type="domain" description="Solute-binding protein family 5" evidence="2">
    <location>
        <begin position="91"/>
        <end position="457"/>
    </location>
</feature>
<dbReference type="InterPro" id="IPR039424">
    <property type="entry name" value="SBP_5"/>
</dbReference>
<dbReference type="GO" id="GO:1904680">
    <property type="term" value="F:peptide transmembrane transporter activity"/>
    <property type="evidence" value="ECO:0007669"/>
    <property type="project" value="TreeGrafter"/>
</dbReference>
<dbReference type="KEGG" id="lxl:KDY119_01160"/>
<proteinExistence type="predicted"/>
<evidence type="ECO:0000313" key="4">
    <source>
        <dbReference type="Proteomes" id="UP000326702"/>
    </source>
</evidence>
<dbReference type="PROSITE" id="PS51257">
    <property type="entry name" value="PROKAR_LIPOPROTEIN"/>
    <property type="match status" value="1"/>
</dbReference>
<gene>
    <name evidence="3" type="ORF">KDY119_01160</name>
</gene>
<dbReference type="Gene3D" id="3.40.190.10">
    <property type="entry name" value="Periplasmic binding protein-like II"/>
    <property type="match status" value="1"/>
</dbReference>
<organism evidence="3 4">
    <name type="scientific">Luteimicrobium xylanilyticum</name>
    <dbReference type="NCBI Taxonomy" id="1133546"/>
    <lineage>
        <taxon>Bacteria</taxon>
        <taxon>Bacillati</taxon>
        <taxon>Actinomycetota</taxon>
        <taxon>Actinomycetes</taxon>
        <taxon>Micrococcales</taxon>
        <taxon>Luteimicrobium</taxon>
    </lineage>
</organism>
<dbReference type="PANTHER" id="PTHR30290:SF82">
    <property type="entry name" value="ABC-TYPE DIPEPTIDE_OLIGOPEPTIDE TRANSPORT SYSTEM, PERIPLASMIC COMPONENT"/>
    <property type="match status" value="1"/>
</dbReference>
<name>A0A5P9Q8A5_9MICO</name>
<dbReference type="InterPro" id="IPR000914">
    <property type="entry name" value="SBP_5_dom"/>
</dbReference>
<keyword evidence="1" id="KW-0732">Signal</keyword>
<dbReference type="CDD" id="cd08509">
    <property type="entry name" value="PBP2_TmCBP_oligosaccharides_like"/>
    <property type="match status" value="1"/>
</dbReference>
<evidence type="ECO:0000313" key="3">
    <source>
        <dbReference type="EMBL" id="QFU97661.1"/>
    </source>
</evidence>
<accession>A0A5P9Q8A5</accession>
<dbReference type="Gene3D" id="3.10.105.10">
    <property type="entry name" value="Dipeptide-binding Protein, Domain 3"/>
    <property type="match status" value="1"/>
</dbReference>
<dbReference type="AlphaFoldDB" id="A0A5P9Q8A5"/>
<feature type="chain" id="PRO_5038839512" evidence="1">
    <location>
        <begin position="26"/>
        <end position="560"/>
    </location>
</feature>
<dbReference type="Gene3D" id="3.90.76.10">
    <property type="entry name" value="Dipeptide-binding Protein, Domain 1"/>
    <property type="match status" value="1"/>
</dbReference>
<dbReference type="SUPFAM" id="SSF53850">
    <property type="entry name" value="Periplasmic binding protein-like II"/>
    <property type="match status" value="1"/>
</dbReference>
<dbReference type="PANTHER" id="PTHR30290">
    <property type="entry name" value="PERIPLASMIC BINDING COMPONENT OF ABC TRANSPORTER"/>
    <property type="match status" value="1"/>
</dbReference>
<reference evidence="3 4" key="1">
    <citation type="submission" date="2019-10" db="EMBL/GenBank/DDBJ databases">
        <title>Genome sequence of Luteimicrobium xylanilyticum HY-24.</title>
        <authorList>
            <person name="Kim D.Y."/>
            <person name="Park H.-Y."/>
        </authorList>
    </citation>
    <scope>NUCLEOTIDE SEQUENCE [LARGE SCALE GENOMIC DNA]</scope>
    <source>
        <strain evidence="3 4">HY-24</strain>
    </source>
</reference>
<protein>
    <submittedName>
        <fullName evidence="3">Nickel-binding periplasmic protein</fullName>
    </submittedName>
</protein>
<dbReference type="InterPro" id="IPR030678">
    <property type="entry name" value="Peptide/Ni-bd"/>
</dbReference>
<dbReference type="GO" id="GO:0043190">
    <property type="term" value="C:ATP-binding cassette (ABC) transporter complex"/>
    <property type="evidence" value="ECO:0007669"/>
    <property type="project" value="InterPro"/>
</dbReference>
<keyword evidence="4" id="KW-1185">Reference proteome</keyword>
<dbReference type="RefSeq" id="WP_036951915.1">
    <property type="nucleotide sequence ID" value="NZ_BAABIH010000001.1"/>
</dbReference>
<feature type="signal peptide" evidence="1">
    <location>
        <begin position="1"/>
        <end position="25"/>
    </location>
</feature>
<dbReference type="GO" id="GO:0042597">
    <property type="term" value="C:periplasmic space"/>
    <property type="evidence" value="ECO:0007669"/>
    <property type="project" value="UniProtKB-ARBA"/>
</dbReference>